<evidence type="ECO:0000313" key="1">
    <source>
        <dbReference type="EMBL" id="KAE9393243.1"/>
    </source>
</evidence>
<keyword evidence="2" id="KW-1185">Reference proteome</keyword>
<accession>A0A6A4H6A4</accession>
<evidence type="ECO:0000313" key="2">
    <source>
        <dbReference type="Proteomes" id="UP000799118"/>
    </source>
</evidence>
<reference evidence="1" key="1">
    <citation type="journal article" date="2019" name="Environ. Microbiol.">
        <title>Fungal ecological strategies reflected in gene transcription - a case study of two litter decomposers.</title>
        <authorList>
            <person name="Barbi F."/>
            <person name="Kohler A."/>
            <person name="Barry K."/>
            <person name="Baskaran P."/>
            <person name="Daum C."/>
            <person name="Fauchery L."/>
            <person name="Ihrmark K."/>
            <person name="Kuo A."/>
            <person name="LaButti K."/>
            <person name="Lipzen A."/>
            <person name="Morin E."/>
            <person name="Grigoriev I.V."/>
            <person name="Henrissat B."/>
            <person name="Lindahl B."/>
            <person name="Martin F."/>
        </authorList>
    </citation>
    <scope>NUCLEOTIDE SEQUENCE</scope>
    <source>
        <strain evidence="1">JB14</strain>
    </source>
</reference>
<protein>
    <submittedName>
        <fullName evidence="1">Uncharacterized protein</fullName>
    </submittedName>
</protein>
<sequence length="95" mass="10775">MKKYKILGTLIDGLTNPLPYGENGDKEEVDPDFEKKGVALLRTYVIVCNGTLDQDQKDRIREWISKEKMKDSGGLAERWSMSGGELDELVQRVKS</sequence>
<name>A0A6A4H6A4_9AGAR</name>
<organism evidence="1 2">
    <name type="scientific">Gymnopus androsaceus JB14</name>
    <dbReference type="NCBI Taxonomy" id="1447944"/>
    <lineage>
        <taxon>Eukaryota</taxon>
        <taxon>Fungi</taxon>
        <taxon>Dikarya</taxon>
        <taxon>Basidiomycota</taxon>
        <taxon>Agaricomycotina</taxon>
        <taxon>Agaricomycetes</taxon>
        <taxon>Agaricomycetidae</taxon>
        <taxon>Agaricales</taxon>
        <taxon>Marasmiineae</taxon>
        <taxon>Omphalotaceae</taxon>
        <taxon>Gymnopus</taxon>
    </lineage>
</organism>
<gene>
    <name evidence="1" type="ORF">BT96DRAFT_1052099</name>
</gene>
<dbReference type="OrthoDB" id="10250458at2759"/>
<proteinExistence type="predicted"/>
<dbReference type="AlphaFoldDB" id="A0A6A4H6A4"/>
<dbReference type="EMBL" id="ML769577">
    <property type="protein sequence ID" value="KAE9393243.1"/>
    <property type="molecule type" value="Genomic_DNA"/>
</dbReference>
<dbReference type="Proteomes" id="UP000799118">
    <property type="component" value="Unassembled WGS sequence"/>
</dbReference>